<dbReference type="RefSeq" id="WP_055257535.1">
    <property type="nucleotide sequence ID" value="NZ_CABIXL010000002.1"/>
</dbReference>
<feature type="transmembrane region" description="Helical" evidence="1">
    <location>
        <begin position="171"/>
        <end position="191"/>
    </location>
</feature>
<dbReference type="Proteomes" id="UP000095488">
    <property type="component" value="Unassembled WGS sequence"/>
</dbReference>
<proteinExistence type="predicted"/>
<organism evidence="2 3">
    <name type="scientific">Sarcina ventriculi</name>
    <name type="common">Clostridium ventriculi</name>
    <dbReference type="NCBI Taxonomy" id="1267"/>
    <lineage>
        <taxon>Bacteria</taxon>
        <taxon>Bacillati</taxon>
        <taxon>Bacillota</taxon>
        <taxon>Clostridia</taxon>
        <taxon>Eubacteriales</taxon>
        <taxon>Clostridiaceae</taxon>
        <taxon>Sarcina</taxon>
    </lineage>
</organism>
<dbReference type="InterPro" id="IPR025962">
    <property type="entry name" value="SdpI/YhfL"/>
</dbReference>
<keyword evidence="3" id="KW-1185">Reference proteome</keyword>
<accession>A0ABP2ATF2</accession>
<gene>
    <name evidence="2" type="primary">sdpI_2</name>
    <name evidence="2" type="ORF">ERS852473_00615</name>
</gene>
<evidence type="ECO:0000313" key="3">
    <source>
        <dbReference type="Proteomes" id="UP000095488"/>
    </source>
</evidence>
<feature type="transmembrane region" description="Helical" evidence="1">
    <location>
        <begin position="69"/>
        <end position="88"/>
    </location>
</feature>
<feature type="transmembrane region" description="Helical" evidence="1">
    <location>
        <begin position="32"/>
        <end position="49"/>
    </location>
</feature>
<evidence type="ECO:0000313" key="2">
    <source>
        <dbReference type="EMBL" id="CUN60871.1"/>
    </source>
</evidence>
<keyword evidence="1" id="KW-1133">Transmembrane helix</keyword>
<dbReference type="EMBL" id="CYZR01000002">
    <property type="protein sequence ID" value="CUN60871.1"/>
    <property type="molecule type" value="Genomic_DNA"/>
</dbReference>
<reference evidence="2 3" key="1">
    <citation type="submission" date="2015-09" db="EMBL/GenBank/DDBJ databases">
        <authorList>
            <consortium name="Pathogen Informatics"/>
            <person name="Wu L."/>
            <person name="Ma J."/>
        </authorList>
    </citation>
    <scope>NUCLEOTIDE SEQUENCE [LARGE SCALE GENOMIC DNA]</scope>
    <source>
        <strain evidence="2 3">2789STDY5834858</strain>
    </source>
</reference>
<keyword evidence="1" id="KW-0472">Membrane</keyword>
<name>A0ABP2ATF2_SARVE</name>
<feature type="transmembrane region" description="Helical" evidence="1">
    <location>
        <begin position="146"/>
        <end position="165"/>
    </location>
</feature>
<protein>
    <submittedName>
        <fullName evidence="2">Immunity protein sdpI</fullName>
    </submittedName>
</protein>
<keyword evidence="1" id="KW-0812">Transmembrane</keyword>
<evidence type="ECO:0000256" key="1">
    <source>
        <dbReference type="SAM" id="Phobius"/>
    </source>
</evidence>
<sequence>MRKFDLVIRIIFGVLSAFMFILGLTIQDSNKISCIVGFIAILILFIFDINTEKIFKLSKSNPKVATIKLITRFNIGIITLVALIITLNPIKSIPQKKLDIIVGVVVGLYILVIGNLAPKIPFNRYLGFRLPWTIRDEETWRVAHKILGYVSFPSGIIAIIGSIYFNMNQVITLTTCLLIIIPSVYSGYFYYKKMKKFAN</sequence>
<dbReference type="Pfam" id="PF13630">
    <property type="entry name" value="SdpI"/>
    <property type="match status" value="1"/>
</dbReference>
<feature type="transmembrane region" description="Helical" evidence="1">
    <location>
        <begin position="100"/>
        <end position="117"/>
    </location>
</feature>
<feature type="transmembrane region" description="Helical" evidence="1">
    <location>
        <begin position="7"/>
        <end position="26"/>
    </location>
</feature>
<comment type="caution">
    <text evidence="2">The sequence shown here is derived from an EMBL/GenBank/DDBJ whole genome shotgun (WGS) entry which is preliminary data.</text>
</comment>